<protein>
    <submittedName>
        <fullName evidence="1">DDHD family phospholipase</fullName>
    </submittedName>
</protein>
<gene>
    <name evidence="1" type="ORF">NC998_17050</name>
</gene>
<accession>A0ABV0JAK7</accession>
<name>A0ABV0JAK7_9CYAN</name>
<dbReference type="EMBL" id="JAMPKM010000010">
    <property type="protein sequence ID" value="MEP0818808.1"/>
    <property type="molecule type" value="Genomic_DNA"/>
</dbReference>
<evidence type="ECO:0000313" key="1">
    <source>
        <dbReference type="EMBL" id="MEP0818808.1"/>
    </source>
</evidence>
<keyword evidence="2" id="KW-1185">Reference proteome</keyword>
<comment type="caution">
    <text evidence="1">The sequence shown here is derived from an EMBL/GenBank/DDBJ whole genome shotgun (WGS) entry which is preliminary data.</text>
</comment>
<organism evidence="1 2">
    <name type="scientific">Trichocoleus desertorum GB2-A4</name>
    <dbReference type="NCBI Taxonomy" id="2933944"/>
    <lineage>
        <taxon>Bacteria</taxon>
        <taxon>Bacillati</taxon>
        <taxon>Cyanobacteriota</taxon>
        <taxon>Cyanophyceae</taxon>
        <taxon>Leptolyngbyales</taxon>
        <taxon>Trichocoleusaceae</taxon>
        <taxon>Trichocoleus</taxon>
    </lineage>
</organism>
<proteinExistence type="predicted"/>
<reference evidence="1 2" key="1">
    <citation type="submission" date="2022-04" db="EMBL/GenBank/DDBJ databases">
        <title>Positive selection, recombination, and allopatry shape intraspecific diversity of widespread and dominant cyanobacteria.</title>
        <authorList>
            <person name="Wei J."/>
            <person name="Shu W."/>
            <person name="Hu C."/>
        </authorList>
    </citation>
    <scope>NUCLEOTIDE SEQUENCE [LARGE SCALE GENOMIC DNA]</scope>
    <source>
        <strain evidence="1 2">GB2-A4</strain>
    </source>
</reference>
<dbReference type="RefSeq" id="WP_190433363.1">
    <property type="nucleotide sequence ID" value="NZ_JAMPKM010000010.1"/>
</dbReference>
<evidence type="ECO:0000313" key="2">
    <source>
        <dbReference type="Proteomes" id="UP001464891"/>
    </source>
</evidence>
<dbReference type="Proteomes" id="UP001464891">
    <property type="component" value="Unassembled WGS sequence"/>
</dbReference>
<sequence>MGSPIAFFNIMLGIQPEQVKALVSQYSDRGLRWSNLIHASDVIAYPLQPCLNPDLSWKLTLQDHYLQTEANPTETAVRNFVSSDLVNRVAKVAGLVNPGVQIAIDHAPMVAGVGDAHINYWSCPEVARLVADNLLVSSPKAPGTSSLMQTAIAQLQQVPGMTHNFIPVGQFLEETLSELKFRDRSGSLQLTKNPAGVHHVCVLNAQNVAQFRGYVGWLHTSGLKQAVEFIRSSCC</sequence>